<comment type="similarity">
    <text evidence="1">Belongs to the WEB family.</text>
</comment>
<protein>
    <recommendedName>
        <fullName evidence="8">Protein PLASTID MOVEMENT IMPAIRED 2</fullName>
    </recommendedName>
</protein>
<dbReference type="InterPro" id="IPR008545">
    <property type="entry name" value="Web"/>
</dbReference>
<feature type="coiled-coil region" evidence="3">
    <location>
        <begin position="71"/>
        <end position="133"/>
    </location>
</feature>
<feature type="coiled-coil region" evidence="3">
    <location>
        <begin position="1"/>
        <end position="42"/>
    </location>
</feature>
<dbReference type="OrthoDB" id="685331at2759"/>
<dbReference type="GO" id="GO:0005829">
    <property type="term" value="C:cytosol"/>
    <property type="evidence" value="ECO:0007669"/>
    <property type="project" value="TreeGrafter"/>
</dbReference>
<keyword evidence="2 3" id="KW-0175">Coiled coil</keyword>
<dbReference type="EMBL" id="CP093345">
    <property type="protein sequence ID" value="WOG93449.1"/>
    <property type="molecule type" value="Genomic_DNA"/>
</dbReference>
<dbReference type="Gramene" id="KZN02509">
    <property type="protein sequence ID" value="KZN02509"/>
    <property type="gene ID" value="DCAR_011263"/>
</dbReference>
<evidence type="ECO:0000256" key="2">
    <source>
        <dbReference type="ARBA" id="ARBA00023054"/>
    </source>
</evidence>
<feature type="coiled-coil region" evidence="3">
    <location>
        <begin position="159"/>
        <end position="203"/>
    </location>
</feature>
<dbReference type="PANTHER" id="PTHR32054:SF2">
    <property type="entry name" value="PROTEIN PLASTID MOVEMENT IMPAIRED 2"/>
    <property type="match status" value="1"/>
</dbReference>
<dbReference type="OMA" id="DASMECK"/>
<feature type="region of interest" description="Disordered" evidence="4">
    <location>
        <begin position="482"/>
        <end position="505"/>
    </location>
</feature>
<sequence length="556" mass="62448">MNQLKEGIQIAELSKADAELELSEARKTVKDLCSRIEESNSKVTKIERLDKEKRLKDGLGSFHKKTGDGQFAQVTREVENIKQELSNLKLKMDYASQVKMNAESEIEASSSMILSYSSLVEEIRTNIDELNEEHVLVAVARVEALREYTAIEAERNEEAKRYMIVLEKIRKKLNNLNEEAASAQAVENELAVTTADVNRLKSELALIKEMDIPKPENAKLQEVSFRKQGKQDSILFLHTILEESEAANKELAAINEGGFQLMSSMDVIREELKQLAKEKARLREMEDKTELTIQSVNSKLLRAKSKLEALSAAEEKANSMSSSLAGTLKHLREEAEASKKERALDLEEIATVKSEVLRTKSMIDLDEAKLQASIEELRAVKLSEAKALKTLKALVGISVKARATSQHNSNITISTFEYVYLKGHAVEAKKVADKKVEAAQAWTEALRTSEKEILMETIATQQKIRVIGMLEEEAINFGRKHDQSIDAEQAPSEVASSSKSGNRYIISTPGRRLRHRRSGSAAGFYMSRSSITIDRRRKGMQNISKFFSSKDDKRDE</sequence>
<dbReference type="GO" id="GO:0009904">
    <property type="term" value="P:chloroplast accumulation movement"/>
    <property type="evidence" value="ECO:0007669"/>
    <property type="project" value="TreeGrafter"/>
</dbReference>
<evidence type="ECO:0008006" key="8">
    <source>
        <dbReference type="Google" id="ProtNLM"/>
    </source>
</evidence>
<gene>
    <name evidence="5" type="ORF">DCAR_011263</name>
    <name evidence="6" type="ORF">DCAR_0312733</name>
</gene>
<accession>A0A166B8Z2</accession>
<dbReference type="EMBL" id="LNRQ01000003">
    <property type="protein sequence ID" value="KZN02509.1"/>
    <property type="molecule type" value="Genomic_DNA"/>
</dbReference>
<evidence type="ECO:0000313" key="5">
    <source>
        <dbReference type="EMBL" id="KZN02509.1"/>
    </source>
</evidence>
<evidence type="ECO:0000256" key="4">
    <source>
        <dbReference type="SAM" id="MobiDB-lite"/>
    </source>
</evidence>
<dbReference type="Pfam" id="PF05701">
    <property type="entry name" value="WEMBL"/>
    <property type="match status" value="1"/>
</dbReference>
<evidence type="ECO:0000256" key="3">
    <source>
        <dbReference type="SAM" id="Coils"/>
    </source>
</evidence>
<reference evidence="6" key="2">
    <citation type="submission" date="2022-03" db="EMBL/GenBank/DDBJ databases">
        <title>Draft title - Genomic analysis of global carrot germplasm unveils the trajectory of domestication and the origin of high carotenoid orange carrot.</title>
        <authorList>
            <person name="Iorizzo M."/>
            <person name="Ellison S."/>
            <person name="Senalik D."/>
            <person name="Macko-Podgorni A."/>
            <person name="Grzebelus D."/>
            <person name="Bostan H."/>
            <person name="Rolling W."/>
            <person name="Curaba J."/>
            <person name="Simon P."/>
        </authorList>
    </citation>
    <scope>NUCLEOTIDE SEQUENCE</scope>
    <source>
        <tissue evidence="6">Leaf</tissue>
    </source>
</reference>
<keyword evidence="7" id="KW-1185">Reference proteome</keyword>
<evidence type="ECO:0000313" key="6">
    <source>
        <dbReference type="EMBL" id="WOG93449.1"/>
    </source>
</evidence>
<dbReference type="STRING" id="79200.A0A166B8Z2"/>
<proteinExistence type="inferred from homology"/>
<evidence type="ECO:0000256" key="1">
    <source>
        <dbReference type="ARBA" id="ARBA00005485"/>
    </source>
</evidence>
<dbReference type="PANTHER" id="PTHR32054">
    <property type="entry name" value="HEAVY CHAIN, PUTATIVE, EXPRESSED-RELATED-RELATED"/>
    <property type="match status" value="1"/>
</dbReference>
<feature type="coiled-coil region" evidence="3">
    <location>
        <begin position="265"/>
        <end position="348"/>
    </location>
</feature>
<evidence type="ECO:0000313" key="7">
    <source>
        <dbReference type="Proteomes" id="UP000077755"/>
    </source>
</evidence>
<organism evidence="5">
    <name type="scientific">Daucus carota subsp. sativus</name>
    <name type="common">Carrot</name>
    <dbReference type="NCBI Taxonomy" id="79200"/>
    <lineage>
        <taxon>Eukaryota</taxon>
        <taxon>Viridiplantae</taxon>
        <taxon>Streptophyta</taxon>
        <taxon>Embryophyta</taxon>
        <taxon>Tracheophyta</taxon>
        <taxon>Spermatophyta</taxon>
        <taxon>Magnoliopsida</taxon>
        <taxon>eudicotyledons</taxon>
        <taxon>Gunneridae</taxon>
        <taxon>Pentapetalae</taxon>
        <taxon>asterids</taxon>
        <taxon>campanulids</taxon>
        <taxon>Apiales</taxon>
        <taxon>Apiaceae</taxon>
        <taxon>Apioideae</taxon>
        <taxon>Scandiceae</taxon>
        <taxon>Daucinae</taxon>
        <taxon>Daucus</taxon>
        <taxon>Daucus sect. Daucus</taxon>
    </lineage>
</organism>
<name>A0A166B8Z2_DAUCS</name>
<dbReference type="AlphaFoldDB" id="A0A166B8Z2"/>
<reference evidence="5" key="1">
    <citation type="journal article" date="2016" name="Nat. Genet.">
        <title>A high-quality carrot genome assembly provides new insights into carotenoid accumulation and asterid genome evolution.</title>
        <authorList>
            <person name="Iorizzo M."/>
            <person name="Ellison S."/>
            <person name="Senalik D."/>
            <person name="Zeng P."/>
            <person name="Satapoomin P."/>
            <person name="Huang J."/>
            <person name="Bowman M."/>
            <person name="Iovene M."/>
            <person name="Sanseverino W."/>
            <person name="Cavagnaro P."/>
            <person name="Yildiz M."/>
            <person name="Macko-Podgorni A."/>
            <person name="Moranska E."/>
            <person name="Grzebelus E."/>
            <person name="Grzebelus D."/>
            <person name="Ashrafi H."/>
            <person name="Zheng Z."/>
            <person name="Cheng S."/>
            <person name="Spooner D."/>
            <person name="Van Deynze A."/>
            <person name="Simon P."/>
        </authorList>
    </citation>
    <scope>NUCLEOTIDE SEQUENCE [LARGE SCALE GENOMIC DNA]</scope>
    <source>
        <tissue evidence="5">Leaf</tissue>
    </source>
</reference>
<dbReference type="GO" id="GO:0009903">
    <property type="term" value="P:chloroplast avoidance movement"/>
    <property type="evidence" value="ECO:0007669"/>
    <property type="project" value="TreeGrafter"/>
</dbReference>
<dbReference type="Proteomes" id="UP000077755">
    <property type="component" value="Chromosome 3"/>
</dbReference>